<sequence>MTTPQRAATAALTTTVATVCPVFLVGGLSVQIMDELTFSPAGLGLAVALYFTTSALVSVWSGRFVERVGVRKAAVAAIVLVAIALVGIAASVTFTMLIVMLILAGPANSLGQLSANALLAKRIPPKRQGLMFGIKQAAIPASTTLAGLSVPLIALTLGWRWAFGFAALLALGALLLLPPNPGAAAKAAPHPAARRRPSAALVVITAAAALGATAANPLGTFIADYAVFRGMSEAFAGMTVTIGGLAGVVARISVGWLADKRSSGRLSMIAIMLAAGSMGLLILLAPGLWTIPVGTAVGFALGWAWPGLLNFAITLRHPDAPAAATGVTQTGVYLGGGIGPLSFGAIVDLWGYPTAWTTMSVLMLVGAALMVVGRRMLLRVT</sequence>
<keyword evidence="4 5" id="KW-0472">Membrane</keyword>
<feature type="transmembrane region" description="Helical" evidence="5">
    <location>
        <begin position="234"/>
        <end position="254"/>
    </location>
</feature>
<dbReference type="FunCoup" id="A0A543AV82">
    <property type="interactions" value="43"/>
</dbReference>
<dbReference type="PANTHER" id="PTHR23527">
    <property type="entry name" value="BLL3282 PROTEIN"/>
    <property type="match status" value="1"/>
</dbReference>
<dbReference type="InterPro" id="IPR011701">
    <property type="entry name" value="MFS"/>
</dbReference>
<keyword evidence="8" id="KW-1185">Reference proteome</keyword>
<feature type="transmembrane region" description="Helical" evidence="5">
    <location>
        <begin position="198"/>
        <end position="222"/>
    </location>
</feature>
<evidence type="ECO:0000259" key="6">
    <source>
        <dbReference type="PROSITE" id="PS50850"/>
    </source>
</evidence>
<dbReference type="PANTHER" id="PTHR23527:SF1">
    <property type="entry name" value="BLL3282 PROTEIN"/>
    <property type="match status" value="1"/>
</dbReference>
<dbReference type="PROSITE" id="PS50850">
    <property type="entry name" value="MFS"/>
    <property type="match status" value="1"/>
</dbReference>
<evidence type="ECO:0000256" key="1">
    <source>
        <dbReference type="ARBA" id="ARBA00004651"/>
    </source>
</evidence>
<feature type="transmembrane region" description="Helical" evidence="5">
    <location>
        <begin position="73"/>
        <end position="92"/>
    </location>
</feature>
<proteinExistence type="predicted"/>
<feature type="transmembrane region" description="Helical" evidence="5">
    <location>
        <begin position="266"/>
        <end position="289"/>
    </location>
</feature>
<feature type="transmembrane region" description="Helical" evidence="5">
    <location>
        <begin position="159"/>
        <end position="177"/>
    </location>
</feature>
<evidence type="ECO:0000256" key="5">
    <source>
        <dbReference type="SAM" id="Phobius"/>
    </source>
</evidence>
<reference evidence="7 8" key="1">
    <citation type="submission" date="2019-06" db="EMBL/GenBank/DDBJ databases">
        <title>Sequencing the genomes of 1000 actinobacteria strains.</title>
        <authorList>
            <person name="Klenk H.-P."/>
        </authorList>
    </citation>
    <scope>NUCLEOTIDE SEQUENCE [LARGE SCALE GENOMIC DNA]</scope>
    <source>
        <strain evidence="7 8">DSM 45928</strain>
    </source>
</reference>
<feature type="transmembrane region" description="Helical" evidence="5">
    <location>
        <begin position="295"/>
        <end position="315"/>
    </location>
</feature>
<protein>
    <submittedName>
        <fullName evidence="7">Cyanate permease</fullName>
    </submittedName>
</protein>
<dbReference type="Gene3D" id="1.20.1250.20">
    <property type="entry name" value="MFS general substrate transporter like domains"/>
    <property type="match status" value="1"/>
</dbReference>
<dbReference type="GO" id="GO:0005886">
    <property type="term" value="C:plasma membrane"/>
    <property type="evidence" value="ECO:0007669"/>
    <property type="project" value="UniProtKB-SubCell"/>
</dbReference>
<evidence type="ECO:0000313" key="7">
    <source>
        <dbReference type="EMBL" id="TQL76489.1"/>
    </source>
</evidence>
<evidence type="ECO:0000256" key="4">
    <source>
        <dbReference type="ARBA" id="ARBA00023136"/>
    </source>
</evidence>
<dbReference type="Proteomes" id="UP000317043">
    <property type="component" value="Unassembled WGS sequence"/>
</dbReference>
<accession>A0A543AV82</accession>
<evidence type="ECO:0000256" key="2">
    <source>
        <dbReference type="ARBA" id="ARBA00022692"/>
    </source>
</evidence>
<feature type="transmembrane region" description="Helical" evidence="5">
    <location>
        <begin position="353"/>
        <end position="372"/>
    </location>
</feature>
<organism evidence="7 8">
    <name type="scientific">Stackebrandtia endophytica</name>
    <dbReference type="NCBI Taxonomy" id="1496996"/>
    <lineage>
        <taxon>Bacteria</taxon>
        <taxon>Bacillati</taxon>
        <taxon>Actinomycetota</taxon>
        <taxon>Actinomycetes</taxon>
        <taxon>Glycomycetales</taxon>
        <taxon>Glycomycetaceae</taxon>
        <taxon>Stackebrandtia</taxon>
    </lineage>
</organism>
<evidence type="ECO:0000256" key="3">
    <source>
        <dbReference type="ARBA" id="ARBA00022989"/>
    </source>
</evidence>
<feature type="transmembrane region" description="Helical" evidence="5">
    <location>
        <begin position="41"/>
        <end position="61"/>
    </location>
</feature>
<comment type="subcellular location">
    <subcellularLocation>
        <location evidence="1">Cell membrane</location>
        <topology evidence="1">Multi-pass membrane protein</topology>
    </subcellularLocation>
</comment>
<dbReference type="InterPro" id="IPR052952">
    <property type="entry name" value="MFS-Transporter"/>
</dbReference>
<dbReference type="SUPFAM" id="SSF103473">
    <property type="entry name" value="MFS general substrate transporter"/>
    <property type="match status" value="1"/>
</dbReference>
<dbReference type="InterPro" id="IPR036259">
    <property type="entry name" value="MFS_trans_sf"/>
</dbReference>
<dbReference type="InterPro" id="IPR020846">
    <property type="entry name" value="MFS_dom"/>
</dbReference>
<dbReference type="Pfam" id="PF07690">
    <property type="entry name" value="MFS_1"/>
    <property type="match status" value="1"/>
</dbReference>
<keyword evidence="2 5" id="KW-0812">Transmembrane</keyword>
<dbReference type="RefSeq" id="WP_142037994.1">
    <property type="nucleotide sequence ID" value="NZ_JBHTGS010000001.1"/>
</dbReference>
<evidence type="ECO:0000313" key="8">
    <source>
        <dbReference type="Proteomes" id="UP000317043"/>
    </source>
</evidence>
<dbReference type="EMBL" id="VFOW01000001">
    <property type="protein sequence ID" value="TQL76489.1"/>
    <property type="molecule type" value="Genomic_DNA"/>
</dbReference>
<dbReference type="OrthoDB" id="5176013at2"/>
<dbReference type="InParanoid" id="A0A543AV82"/>
<dbReference type="GO" id="GO:0022857">
    <property type="term" value="F:transmembrane transporter activity"/>
    <property type="evidence" value="ECO:0007669"/>
    <property type="project" value="InterPro"/>
</dbReference>
<dbReference type="AlphaFoldDB" id="A0A543AV82"/>
<comment type="caution">
    <text evidence="7">The sequence shown here is derived from an EMBL/GenBank/DDBJ whole genome shotgun (WGS) entry which is preliminary data.</text>
</comment>
<gene>
    <name evidence="7" type="ORF">FB566_2021</name>
</gene>
<name>A0A543AV82_9ACTN</name>
<feature type="transmembrane region" description="Helical" evidence="5">
    <location>
        <begin position="327"/>
        <end position="347"/>
    </location>
</feature>
<keyword evidence="3 5" id="KW-1133">Transmembrane helix</keyword>
<feature type="transmembrane region" description="Helical" evidence="5">
    <location>
        <begin position="7"/>
        <end position="29"/>
    </location>
</feature>
<feature type="domain" description="Major facilitator superfamily (MFS) profile" evidence="6">
    <location>
        <begin position="1"/>
        <end position="381"/>
    </location>
</feature>